<dbReference type="RefSeq" id="XP_009829978.1">
    <property type="nucleotide sequence ID" value="XM_009831676.1"/>
</dbReference>
<keyword evidence="3" id="KW-0648">Protein biosynthesis</keyword>
<feature type="compositionally biased region" description="Basic and acidic residues" evidence="4">
    <location>
        <begin position="515"/>
        <end position="527"/>
    </location>
</feature>
<evidence type="ECO:0000256" key="2">
    <source>
        <dbReference type="ARBA" id="ARBA00022540"/>
    </source>
</evidence>
<dbReference type="PANTHER" id="PTHR23253">
    <property type="entry name" value="EUKARYOTIC TRANSLATION INITIATION FACTOR 4 GAMMA"/>
    <property type="match status" value="1"/>
</dbReference>
<dbReference type="PANTHER" id="PTHR23253:SF9">
    <property type="entry name" value="EUKARYOTIC TRANSLATION INITIATION FACTOR 4 GAMMA 2"/>
    <property type="match status" value="1"/>
</dbReference>
<proteinExistence type="inferred from homology"/>
<evidence type="ECO:0000256" key="4">
    <source>
        <dbReference type="SAM" id="MobiDB-lite"/>
    </source>
</evidence>
<comment type="similarity">
    <text evidence="1">Belongs to the eukaryotic initiation factor 4G family.</text>
</comment>
<organism evidence="6">
    <name type="scientific">Aphanomyces astaci</name>
    <name type="common">Crayfish plague agent</name>
    <dbReference type="NCBI Taxonomy" id="112090"/>
    <lineage>
        <taxon>Eukaryota</taxon>
        <taxon>Sar</taxon>
        <taxon>Stramenopiles</taxon>
        <taxon>Oomycota</taxon>
        <taxon>Saprolegniomycetes</taxon>
        <taxon>Saprolegniales</taxon>
        <taxon>Verrucalvaceae</taxon>
        <taxon>Aphanomyces</taxon>
    </lineage>
</organism>
<feature type="region of interest" description="Disordered" evidence="4">
    <location>
        <begin position="296"/>
        <end position="416"/>
    </location>
</feature>
<evidence type="ECO:0000256" key="3">
    <source>
        <dbReference type="ARBA" id="ARBA00022917"/>
    </source>
</evidence>
<dbReference type="GO" id="GO:0003743">
    <property type="term" value="F:translation initiation factor activity"/>
    <property type="evidence" value="ECO:0007669"/>
    <property type="project" value="UniProtKB-KW"/>
</dbReference>
<dbReference type="InterPro" id="IPR003891">
    <property type="entry name" value="Initiation_fac_eIF4g_MI"/>
</dbReference>
<dbReference type="GO" id="GO:0003729">
    <property type="term" value="F:mRNA binding"/>
    <property type="evidence" value="ECO:0007669"/>
    <property type="project" value="TreeGrafter"/>
</dbReference>
<feature type="region of interest" description="Disordered" evidence="4">
    <location>
        <begin position="983"/>
        <end position="1076"/>
    </location>
</feature>
<accession>W4GM21</accession>
<sequence>MSAPQQANHRLPGHGGRDSDGIPSNQFPVRTFSAPPGDAVDANRPIYAPYKSGAAGGYNPGPHGHSYQQHQHPRGSGYVPRGVPTGEFRPGQPFIPRGGAPQPHHVTHEQGHDPNVNPPQHPHHHPGQGQRVGHNQQPGGLGRPPNRGPNPNVAPFVPQSMQHAPQLPQQSGYNPRHQQPYYAMQGGYGAAPPPHMYAPHLNQAHLPYPPMQMGLNPSLGLGVPGLAPPIAPPPVVPPPREKKAMLIIDPRTQKPINECLAEPSDKKANPPKATSTLRAASKEFVMPSAVPVASHISPPIPPSSPIVHKEATPLSPKPHPKVIVHTSPTNSPKHSPKPQPKELQFQHSPKTQPKELQFQHSPKTQPKELQFQHSPKPQPKELQFLQSPTSKPKSPVATPALSSPKSVGSPKAAATPVEPSLVFGTVELDADLLVASPTNVSLPPGFEAPAEEEEDVKQVVAPKRTIARPPNDAPAKKGKTCYSVRFLFSFREEYPTLPDSDATGWLSMEITSDGPSDRRGAARRTDRQNSGGGPPTGQLQRQSSRGNNNDKSKQQWQRDQTTSRRTPGGGRGGKSSHQQPFNDGVEGALKRNDENRWVPVKATSNLEKVLKQVQSIMNKMTTQMFDVLSRQLSEIHMESDEMLTSVITSIFDKALGEPHFCELYANLCVRLETHWQVWSFLQIVHNQDLDSWWWTKMSDVDAEVVGPFATADELFENAEEDPLDVIPAPEGLTLKEVRVRNGKFIKVWEAASSAALYWSGQNVEDLGESQVLYGPFASWDEANINAIKTTSFKRLLLNACQAEFEKDNIYEELDKTMAIAREEGTLTAEVEASYAEKKMLTKRRMLGNIRFIGELFRKGMLQERIMHACIMKLMGVVRVPHPDQYKIAPINPTAAPDDESIESLSKLLTTMGKDLEALSGSPGAMAEYFDYLTYLTKDKRLSSRINFMILDVIDLRHNRWVPRRKELTQKTLLEIRNDAEKEYAAAGKKQGPPPPSRGVASSSSAREMGQRGAPRGGNNPPPQRSNFNLDRSRSQQVDKAGPSGRPATYGSFKGKAGGGGGSRAATPPLPDKPAKVPVQKEIATQVSQLSEDVTQGIAKKAKAILEEFVQLQDAKEAAACVAELKTSLAPGLSPLVVSSVFAKESFQLAIEAKDAIRQGLFDALTTLHVDKVLESDAIKFALEAVVLAAPDVCYDVPKIHEHVGTLVSRFFRSIPSLSLEWLISGIEADADLLEELVESGVLGGIVGVYLSQIPPAVAHDQSKAFVAVNVTSILPSHKRAVADVLAWMTKFNLSQALPAIHAAGQVVSAAEGFKDEDATIAWVEANVHGDKRKDRLFCKQTCLFLLSTSGTEYSRLLMGLCGNIEGELTLVSGIVQEVAPEKLKDLLSHLLDAHVVSDKALTTWKDTSRRSPSREKALVHIGAFIDKLK</sequence>
<dbReference type="GO" id="GO:0016281">
    <property type="term" value="C:eukaryotic translation initiation factor 4F complex"/>
    <property type="evidence" value="ECO:0007669"/>
    <property type="project" value="TreeGrafter"/>
</dbReference>
<dbReference type="SMART" id="SM00543">
    <property type="entry name" value="MIF4G"/>
    <property type="match status" value="1"/>
</dbReference>
<evidence type="ECO:0000313" key="6">
    <source>
        <dbReference type="EMBL" id="ETV80054.1"/>
    </source>
</evidence>
<feature type="region of interest" description="Disordered" evidence="4">
    <location>
        <begin position="497"/>
        <end position="596"/>
    </location>
</feature>
<dbReference type="SUPFAM" id="SSF48371">
    <property type="entry name" value="ARM repeat"/>
    <property type="match status" value="2"/>
</dbReference>
<evidence type="ECO:0000259" key="5">
    <source>
        <dbReference type="PROSITE" id="PS51366"/>
    </source>
</evidence>
<dbReference type="GeneID" id="20808455"/>
<keyword evidence="2" id="KW-0396">Initiation factor</keyword>
<feature type="compositionally biased region" description="Polar residues" evidence="4">
    <location>
        <begin position="537"/>
        <end position="547"/>
    </location>
</feature>
<dbReference type="Gene3D" id="1.25.40.180">
    <property type="match status" value="3"/>
</dbReference>
<name>W4GM21_APHAT</name>
<dbReference type="VEuPathDB" id="FungiDB:H257_06459"/>
<dbReference type="PROSITE" id="PS51366">
    <property type="entry name" value="MI"/>
    <property type="match status" value="1"/>
</dbReference>
<feature type="domain" description="MI" evidence="5">
    <location>
        <begin position="1096"/>
        <end position="1226"/>
    </location>
</feature>
<reference evidence="6" key="1">
    <citation type="submission" date="2013-12" db="EMBL/GenBank/DDBJ databases">
        <title>The Genome Sequence of Aphanomyces astaci APO3.</title>
        <authorList>
            <consortium name="The Broad Institute Genomics Platform"/>
            <person name="Russ C."/>
            <person name="Tyler B."/>
            <person name="van West P."/>
            <person name="Dieguez-Uribeondo J."/>
            <person name="Young S.K."/>
            <person name="Zeng Q."/>
            <person name="Gargeya S."/>
            <person name="Fitzgerald M."/>
            <person name="Abouelleil A."/>
            <person name="Alvarado L."/>
            <person name="Chapman S.B."/>
            <person name="Gainer-Dewar J."/>
            <person name="Goldberg J."/>
            <person name="Griggs A."/>
            <person name="Gujja S."/>
            <person name="Hansen M."/>
            <person name="Howarth C."/>
            <person name="Imamovic A."/>
            <person name="Ireland A."/>
            <person name="Larimer J."/>
            <person name="McCowan C."/>
            <person name="Murphy C."/>
            <person name="Pearson M."/>
            <person name="Poon T.W."/>
            <person name="Priest M."/>
            <person name="Roberts A."/>
            <person name="Saif S."/>
            <person name="Shea T."/>
            <person name="Sykes S."/>
            <person name="Wortman J."/>
            <person name="Nusbaum C."/>
            <person name="Birren B."/>
        </authorList>
    </citation>
    <scope>NUCLEOTIDE SEQUENCE [LARGE SCALE GENOMIC DNA]</scope>
    <source>
        <strain evidence="6">APO3</strain>
    </source>
</reference>
<dbReference type="Pfam" id="PF02854">
    <property type="entry name" value="MIF4G"/>
    <property type="match status" value="2"/>
</dbReference>
<protein>
    <recommendedName>
        <fullName evidence="5">MI domain-containing protein</fullName>
    </recommendedName>
</protein>
<evidence type="ECO:0000256" key="1">
    <source>
        <dbReference type="ARBA" id="ARBA00005775"/>
    </source>
</evidence>
<dbReference type="OrthoDB" id="514777at2759"/>
<dbReference type="STRING" id="112090.W4GM21"/>
<feature type="region of interest" description="Disordered" evidence="4">
    <location>
        <begin position="1"/>
        <end position="158"/>
    </location>
</feature>
<dbReference type="InterPro" id="IPR003890">
    <property type="entry name" value="MIF4G-like_typ-3"/>
</dbReference>
<gene>
    <name evidence="6" type="ORF">H257_06459</name>
</gene>
<dbReference type="EMBL" id="KI913126">
    <property type="protein sequence ID" value="ETV80054.1"/>
    <property type="molecule type" value="Genomic_DNA"/>
</dbReference>
<feature type="compositionally biased region" description="Low complexity" evidence="4">
    <location>
        <begin position="127"/>
        <end position="151"/>
    </location>
</feature>
<feature type="compositionally biased region" description="Polar residues" evidence="4">
    <location>
        <begin position="1025"/>
        <end position="1037"/>
    </location>
</feature>
<dbReference type="InterPro" id="IPR016024">
    <property type="entry name" value="ARM-type_fold"/>
</dbReference>